<feature type="region of interest" description="Disordered" evidence="1">
    <location>
        <begin position="458"/>
        <end position="478"/>
    </location>
</feature>
<name>A0A9P7S3R1_9AGAR</name>
<dbReference type="AlphaFoldDB" id="A0A9P7S3R1"/>
<dbReference type="Proteomes" id="UP001049176">
    <property type="component" value="Chromosome 3"/>
</dbReference>
<dbReference type="EMBL" id="CM032183">
    <property type="protein sequence ID" value="KAG7094874.1"/>
    <property type="molecule type" value="Genomic_DNA"/>
</dbReference>
<evidence type="ECO:0000256" key="1">
    <source>
        <dbReference type="SAM" id="MobiDB-lite"/>
    </source>
</evidence>
<feature type="region of interest" description="Disordered" evidence="1">
    <location>
        <begin position="232"/>
        <end position="267"/>
    </location>
</feature>
<dbReference type="OrthoDB" id="10385766at2759"/>
<feature type="compositionally biased region" description="Basic and acidic residues" evidence="1">
    <location>
        <begin position="120"/>
        <end position="131"/>
    </location>
</feature>
<gene>
    <name evidence="2" type="ORF">E1B28_005681</name>
</gene>
<dbReference type="RefSeq" id="XP_043011344.1">
    <property type="nucleotide sequence ID" value="XM_043150257.1"/>
</dbReference>
<proteinExistence type="predicted"/>
<accession>A0A9P7S3R1</accession>
<protein>
    <submittedName>
        <fullName evidence="2">Uncharacterized protein</fullName>
    </submittedName>
</protein>
<feature type="region of interest" description="Disordered" evidence="1">
    <location>
        <begin position="582"/>
        <end position="622"/>
    </location>
</feature>
<sequence length="648" mass="73944">MPAFRGTHDTVLGDSSSRNQRDRTRRHRPTPQYLQRVLYPRKPIAPPHRGDANEEQGQPRRRNLSLWEVHAETIQRREKRFRQEERRRIASSLPVAIVNPLHSQTVQTPRPADSVTLRSEAPRRPQDRVYEETPTEPDEETRTEVATEIDEQTERGSVVSEGEGDNDEVCITTTCAEKQSEKPPQRNLESERKSEQDLKQQAERFLRDAIGPCAGPFGLKMEEEQMNAQEKAFNPLNPPSQHQPNVAPQFVQGSSRDGEVGSGTPIQTQPEKVRDWLNLQSASHTQRFADATAVYYNPEATTLPVLSNSSLYPTPEPQPPAYYYTATPMDIIPLSNDLMDTSPDPEEIDVFTASSLVPPQPMRDIQPTSTRVADVSTISAFNISSTTPSPSFDGYQMPSNSFVSKPQAQWHLNAIHPRSLNVPAMRESYHSFPPPDWCTTCGQMLAFRQPFPLSESMNLSAPNHRMEGVGDATETEKERDVEPFIIEACEEQEAWWDMTAGLWTRATRSLWDSNSQNRVSVLDVTRPAHTRIIWRNRSTRRPFSSVDDTEDATRSLERFDEQLAQRVDTEALRRSYSAHAKVLASENKRTNAHRQKQRTRGPHRSPKQIYKSPRISQKRPYQRSFRTPIHRVLDDLTTIISRFPSVFL</sequence>
<reference evidence="2" key="1">
    <citation type="journal article" date="2021" name="Genome Biol. Evol.">
        <title>The assembled and annotated genome of the fairy-ring fungus Marasmius oreades.</title>
        <authorList>
            <person name="Hiltunen M."/>
            <person name="Ament-Velasquez S.L."/>
            <person name="Johannesson H."/>
        </authorList>
    </citation>
    <scope>NUCLEOTIDE SEQUENCE</scope>
    <source>
        <strain evidence="2">03SP1</strain>
    </source>
</reference>
<organism evidence="2 3">
    <name type="scientific">Marasmius oreades</name>
    <name type="common">fairy-ring Marasmius</name>
    <dbReference type="NCBI Taxonomy" id="181124"/>
    <lineage>
        <taxon>Eukaryota</taxon>
        <taxon>Fungi</taxon>
        <taxon>Dikarya</taxon>
        <taxon>Basidiomycota</taxon>
        <taxon>Agaricomycotina</taxon>
        <taxon>Agaricomycetes</taxon>
        <taxon>Agaricomycetidae</taxon>
        <taxon>Agaricales</taxon>
        <taxon>Marasmiineae</taxon>
        <taxon>Marasmiaceae</taxon>
        <taxon>Marasmius</taxon>
    </lineage>
</organism>
<dbReference type="KEGG" id="more:E1B28_005681"/>
<comment type="caution">
    <text evidence="2">The sequence shown here is derived from an EMBL/GenBank/DDBJ whole genome shotgun (WGS) entry which is preliminary data.</text>
</comment>
<feature type="region of interest" description="Disordered" evidence="1">
    <location>
        <begin position="1"/>
        <end position="64"/>
    </location>
</feature>
<dbReference type="GeneID" id="66074757"/>
<evidence type="ECO:0000313" key="3">
    <source>
        <dbReference type="Proteomes" id="UP001049176"/>
    </source>
</evidence>
<feature type="compositionally biased region" description="Basic and acidic residues" evidence="1">
    <location>
        <begin position="178"/>
        <end position="199"/>
    </location>
</feature>
<feature type="compositionally biased region" description="Basic and acidic residues" evidence="1">
    <location>
        <begin position="464"/>
        <end position="478"/>
    </location>
</feature>
<feature type="region of interest" description="Disordered" evidence="1">
    <location>
        <begin position="100"/>
        <end position="199"/>
    </location>
</feature>
<feature type="compositionally biased region" description="Polar residues" evidence="1">
    <location>
        <begin position="239"/>
        <end position="255"/>
    </location>
</feature>
<evidence type="ECO:0000313" key="2">
    <source>
        <dbReference type="EMBL" id="KAG7094874.1"/>
    </source>
</evidence>
<feature type="compositionally biased region" description="Basic residues" evidence="1">
    <location>
        <begin position="590"/>
        <end position="606"/>
    </location>
</feature>
<keyword evidence="3" id="KW-1185">Reference proteome</keyword>